<organism evidence="2 3">
    <name type="scientific">Halapricum salinum</name>
    <dbReference type="NCBI Taxonomy" id="1457250"/>
    <lineage>
        <taxon>Archaea</taxon>
        <taxon>Methanobacteriati</taxon>
        <taxon>Methanobacteriota</taxon>
        <taxon>Stenosarchaea group</taxon>
        <taxon>Halobacteria</taxon>
        <taxon>Halobacteriales</taxon>
        <taxon>Haloarculaceae</taxon>
        <taxon>Halapricum</taxon>
    </lineage>
</organism>
<dbReference type="InterPro" id="IPR036188">
    <property type="entry name" value="FAD/NAD-bd_sf"/>
</dbReference>
<dbReference type="GO" id="GO:0016491">
    <property type="term" value="F:oxidoreductase activity"/>
    <property type="evidence" value="ECO:0007669"/>
    <property type="project" value="InterPro"/>
</dbReference>
<gene>
    <name evidence="2" type="ORF">DV733_11895</name>
</gene>
<dbReference type="OrthoDB" id="202781at2157"/>
<dbReference type="Pfam" id="PF01593">
    <property type="entry name" value="Amino_oxidase"/>
    <property type="match status" value="1"/>
</dbReference>
<dbReference type="InterPro" id="IPR002937">
    <property type="entry name" value="Amino_oxidase"/>
</dbReference>
<feature type="domain" description="Amine oxidase" evidence="1">
    <location>
        <begin position="11"/>
        <end position="417"/>
    </location>
</feature>
<dbReference type="EMBL" id="CP031310">
    <property type="protein sequence ID" value="QCC51888.1"/>
    <property type="molecule type" value="Genomic_DNA"/>
</dbReference>
<evidence type="ECO:0000313" key="2">
    <source>
        <dbReference type="EMBL" id="QCC51888.1"/>
    </source>
</evidence>
<evidence type="ECO:0000313" key="3">
    <source>
        <dbReference type="Proteomes" id="UP000296706"/>
    </source>
</evidence>
<protein>
    <submittedName>
        <fullName evidence="2">FAD-dependent oxidoreductase</fullName>
    </submittedName>
</protein>
<dbReference type="AlphaFoldDB" id="A0A4D6HFF4"/>
<dbReference type="PANTHER" id="PTHR42841">
    <property type="entry name" value="AMINE OXIDASE"/>
    <property type="match status" value="1"/>
</dbReference>
<sequence length="424" mass="46030">MTDVAVAGGGLAGLVAARHLAEDGYDVTLFERNDTVGGRVRTVHDEGFTFDRGFQVLFTAYPAVRRELDLDDLGLRYFTAGATIARDGQRSVLADPFDSPGDAVETLFNREVRLGDKLGLFRLQRELAQTPAEDILDPGREATTIQQYLADRGFSRAFVERFAAPFYGGITLDRSLSTDSRVFEYTFKMLEAGRTAVPAEGMGAIPEQLRSRAENAGATIETGHEVTAVADSEVTVEGGTTASETVETDAVVVATDPKRARELTGVDSIPTDAKGCVTQYFTLDTYSKLDTGTKLLLNAENDRPNQIAPLSTVAPEYAPEGTQLLSATFLGAQEQSDEELAAEVRDALASWYPERDVGGLELRHTDRIEFAQFAQPPGFLEDLPDPDAPDEPVVLAGDYTRWCSIQGALESGQRAAETAREYLP</sequence>
<dbReference type="Gene3D" id="3.50.50.60">
    <property type="entry name" value="FAD/NAD(P)-binding domain"/>
    <property type="match status" value="1"/>
</dbReference>
<evidence type="ECO:0000259" key="1">
    <source>
        <dbReference type="Pfam" id="PF01593"/>
    </source>
</evidence>
<keyword evidence="3" id="KW-1185">Reference proteome</keyword>
<dbReference type="PRINTS" id="PR00419">
    <property type="entry name" value="ADXRDTASE"/>
</dbReference>
<dbReference type="Proteomes" id="UP000296706">
    <property type="component" value="Chromosome"/>
</dbReference>
<dbReference type="GeneID" id="39848575"/>
<dbReference type="KEGG" id="hsn:DV733_11895"/>
<proteinExistence type="predicted"/>
<dbReference type="RefSeq" id="WP_049994502.1">
    <property type="nucleotide sequence ID" value="NZ_CP031310.1"/>
</dbReference>
<reference evidence="2 3" key="1">
    <citation type="journal article" date="2019" name="Nat. Commun.">
        <title>A new type of DNA phosphorothioation-based antiviral system in archaea.</title>
        <authorList>
            <person name="Xiong L."/>
            <person name="Liu S."/>
            <person name="Chen S."/>
            <person name="Xiao Y."/>
            <person name="Zhu B."/>
            <person name="Gao Y."/>
            <person name="Zhang Y."/>
            <person name="Chen B."/>
            <person name="Luo J."/>
            <person name="Deng Z."/>
            <person name="Chen X."/>
            <person name="Wang L."/>
            <person name="Chen S."/>
        </authorList>
    </citation>
    <scope>NUCLEOTIDE SEQUENCE [LARGE SCALE GENOMIC DNA]</scope>
    <source>
        <strain evidence="2 3">CBA1105</strain>
    </source>
</reference>
<dbReference type="SUPFAM" id="SSF51905">
    <property type="entry name" value="FAD/NAD(P)-binding domain"/>
    <property type="match status" value="1"/>
</dbReference>
<accession>A0A4D6HFF4</accession>
<name>A0A4D6HFF4_9EURY</name>
<dbReference type="STRING" id="1457250.GCA_000755225_00507"/>